<sequence length="461" mass="51883">MVLYGIFYPNLRDCFRTKEWHADKSAEQDCPKIDGSSSGLVLILARRTGELEYPGVKKVTSNDWLQTIRLSRNKEQDALQGESSNSRASNTNTNGQRGLRTLPFSQALFKKIISKFYVSRSISRAISRADVPTISVAKIDMGNDNEPSFPAYVYNCRTSNAWGNDLALTATYFPHCNLTFAILFGCPMSVEEQMLTRLNQATSEAFHPLLVLGIFTELERIRHIEVVETTIDELETRIQELDPKSMGMEFISAAEKAERDQAKRSAWLDTTYLRNQLISWNTHLEKLRHHAEDLNQTVFPPLSPKQCLTDAGLRTPCDTGLEDRVLRLLDHDSLSHIKEIAVSDASSETSASEDSQQGEPHIDALNAERDGKMRQIGDKIQDRVQDIIAEYDEMIRDCTMRVDGMSMATQWAQGETSTEIALATSRDSQHMRSIALVTMIFLPGTFCAVSSWYLDALEVIA</sequence>
<feature type="compositionally biased region" description="Low complexity" evidence="1">
    <location>
        <begin position="83"/>
        <end position="94"/>
    </location>
</feature>
<keyword evidence="3" id="KW-1185">Reference proteome</keyword>
<gene>
    <name evidence="2" type="ORF">QQX98_002523</name>
</gene>
<name>A0ABR1HIH6_9HYPO</name>
<reference evidence="2 3" key="1">
    <citation type="journal article" date="2025" name="Microbiol. Resour. Announc.">
        <title>Draft genome sequences for Neonectria magnoliae and Neonectria punicea, canker pathogens of Liriodendron tulipifera and Acer saccharum in West Virginia.</title>
        <authorList>
            <person name="Petronek H.M."/>
            <person name="Kasson M.T."/>
            <person name="Metheny A.M."/>
            <person name="Stauder C.M."/>
            <person name="Lovett B."/>
            <person name="Lynch S.C."/>
            <person name="Garnas J.R."/>
            <person name="Kasson L.R."/>
            <person name="Stajich J.E."/>
        </authorList>
    </citation>
    <scope>NUCLEOTIDE SEQUENCE [LARGE SCALE GENOMIC DNA]</scope>
    <source>
        <strain evidence="2 3">NRRL 64653</strain>
    </source>
</reference>
<evidence type="ECO:0000256" key="1">
    <source>
        <dbReference type="SAM" id="MobiDB-lite"/>
    </source>
</evidence>
<protein>
    <submittedName>
        <fullName evidence="2">Uncharacterized protein</fullName>
    </submittedName>
</protein>
<dbReference type="EMBL" id="JAZAVJ010000026">
    <property type="protein sequence ID" value="KAK7420958.1"/>
    <property type="molecule type" value="Genomic_DNA"/>
</dbReference>
<organism evidence="2 3">
    <name type="scientific">Neonectria punicea</name>
    <dbReference type="NCBI Taxonomy" id="979145"/>
    <lineage>
        <taxon>Eukaryota</taxon>
        <taxon>Fungi</taxon>
        <taxon>Dikarya</taxon>
        <taxon>Ascomycota</taxon>
        <taxon>Pezizomycotina</taxon>
        <taxon>Sordariomycetes</taxon>
        <taxon>Hypocreomycetidae</taxon>
        <taxon>Hypocreales</taxon>
        <taxon>Nectriaceae</taxon>
        <taxon>Neonectria</taxon>
    </lineage>
</organism>
<comment type="caution">
    <text evidence="2">The sequence shown here is derived from an EMBL/GenBank/DDBJ whole genome shotgun (WGS) entry which is preliminary data.</text>
</comment>
<evidence type="ECO:0000313" key="2">
    <source>
        <dbReference type="EMBL" id="KAK7420958.1"/>
    </source>
</evidence>
<evidence type="ECO:0000313" key="3">
    <source>
        <dbReference type="Proteomes" id="UP001498476"/>
    </source>
</evidence>
<proteinExistence type="predicted"/>
<feature type="region of interest" description="Disordered" evidence="1">
    <location>
        <begin position="75"/>
        <end position="98"/>
    </location>
</feature>
<feature type="region of interest" description="Disordered" evidence="1">
    <location>
        <begin position="341"/>
        <end position="374"/>
    </location>
</feature>
<feature type="compositionally biased region" description="Low complexity" evidence="1">
    <location>
        <begin position="343"/>
        <end position="357"/>
    </location>
</feature>
<dbReference type="Proteomes" id="UP001498476">
    <property type="component" value="Unassembled WGS sequence"/>
</dbReference>
<accession>A0ABR1HIH6</accession>
<feature type="compositionally biased region" description="Basic and acidic residues" evidence="1">
    <location>
        <begin position="360"/>
        <end position="374"/>
    </location>
</feature>